<dbReference type="EnsemblPlants" id="KEH38934">
    <property type="protein sequence ID" value="KEH38934"/>
    <property type="gene ID" value="MTR_2g084685"/>
</dbReference>
<dbReference type="HOGENOM" id="CLU_2593356_0_0_1"/>
<reference evidence="2" key="3">
    <citation type="submission" date="2015-04" db="UniProtKB">
        <authorList>
            <consortium name="EnsemblPlants"/>
        </authorList>
    </citation>
    <scope>IDENTIFICATION</scope>
    <source>
        <strain evidence="2">cv. Jemalong A17</strain>
    </source>
</reference>
<gene>
    <name evidence="1" type="ordered locus">MTR_2g084685</name>
</gene>
<proteinExistence type="predicted"/>
<reference evidence="1 3" key="2">
    <citation type="journal article" date="2014" name="BMC Genomics">
        <title>An improved genome release (version Mt4.0) for the model legume Medicago truncatula.</title>
        <authorList>
            <person name="Tang H."/>
            <person name="Krishnakumar V."/>
            <person name="Bidwell S."/>
            <person name="Rosen B."/>
            <person name="Chan A."/>
            <person name="Zhou S."/>
            <person name="Gentzbittel L."/>
            <person name="Childs K.L."/>
            <person name="Yandell M."/>
            <person name="Gundlach H."/>
            <person name="Mayer K.F."/>
            <person name="Schwartz D.C."/>
            <person name="Town C.D."/>
        </authorList>
    </citation>
    <scope>GENOME REANNOTATION</scope>
    <source>
        <strain evidence="1">A17</strain>
        <strain evidence="2 3">cv. Jemalong A17</strain>
    </source>
</reference>
<organism evidence="1 3">
    <name type="scientific">Medicago truncatula</name>
    <name type="common">Barrel medic</name>
    <name type="synonym">Medicago tribuloides</name>
    <dbReference type="NCBI Taxonomy" id="3880"/>
    <lineage>
        <taxon>Eukaryota</taxon>
        <taxon>Viridiplantae</taxon>
        <taxon>Streptophyta</taxon>
        <taxon>Embryophyta</taxon>
        <taxon>Tracheophyta</taxon>
        <taxon>Spermatophyta</taxon>
        <taxon>Magnoliopsida</taxon>
        <taxon>eudicotyledons</taxon>
        <taxon>Gunneridae</taxon>
        <taxon>Pentapetalae</taxon>
        <taxon>rosids</taxon>
        <taxon>fabids</taxon>
        <taxon>Fabales</taxon>
        <taxon>Fabaceae</taxon>
        <taxon>Papilionoideae</taxon>
        <taxon>50 kb inversion clade</taxon>
        <taxon>NPAAA clade</taxon>
        <taxon>Hologalegina</taxon>
        <taxon>IRL clade</taxon>
        <taxon>Trifolieae</taxon>
        <taxon>Medicago</taxon>
    </lineage>
</organism>
<dbReference type="AlphaFoldDB" id="A0A072VA90"/>
<evidence type="ECO:0000313" key="1">
    <source>
        <dbReference type="EMBL" id="KEH38934.1"/>
    </source>
</evidence>
<evidence type="ECO:0000313" key="3">
    <source>
        <dbReference type="Proteomes" id="UP000002051"/>
    </source>
</evidence>
<evidence type="ECO:0000313" key="2">
    <source>
        <dbReference type="EnsemblPlants" id="KEH38934"/>
    </source>
</evidence>
<dbReference type="Proteomes" id="UP000002051">
    <property type="component" value="Chromosome 2"/>
</dbReference>
<sequence>MYFHDADVFYDDDVSGDDLCACIRVVHFRRSLAFIGYTLIPKAHELFDFDEKLFGSDIVNGVGLSDACQFTLRLTFVVEI</sequence>
<keyword evidence="3" id="KW-1185">Reference proteome</keyword>
<protein>
    <submittedName>
        <fullName evidence="1 2">Uncharacterized protein</fullName>
    </submittedName>
</protein>
<name>A0A072VA90_MEDTR</name>
<dbReference type="EMBL" id="CM001218">
    <property type="protein sequence ID" value="KEH38934.1"/>
    <property type="molecule type" value="Genomic_DNA"/>
</dbReference>
<accession>A0A072VA90</accession>
<reference evidence="1 3" key="1">
    <citation type="journal article" date="2011" name="Nature">
        <title>The Medicago genome provides insight into the evolution of rhizobial symbioses.</title>
        <authorList>
            <person name="Young N.D."/>
            <person name="Debelle F."/>
            <person name="Oldroyd G.E."/>
            <person name="Geurts R."/>
            <person name="Cannon S.B."/>
            <person name="Udvardi M.K."/>
            <person name="Benedito V.A."/>
            <person name="Mayer K.F."/>
            <person name="Gouzy J."/>
            <person name="Schoof H."/>
            <person name="Van de Peer Y."/>
            <person name="Proost S."/>
            <person name="Cook D.R."/>
            <person name="Meyers B.C."/>
            <person name="Spannagl M."/>
            <person name="Cheung F."/>
            <person name="De Mita S."/>
            <person name="Krishnakumar V."/>
            <person name="Gundlach H."/>
            <person name="Zhou S."/>
            <person name="Mudge J."/>
            <person name="Bharti A.K."/>
            <person name="Murray J.D."/>
            <person name="Naoumkina M.A."/>
            <person name="Rosen B."/>
            <person name="Silverstein K.A."/>
            <person name="Tang H."/>
            <person name="Rombauts S."/>
            <person name="Zhao P.X."/>
            <person name="Zhou P."/>
            <person name="Barbe V."/>
            <person name="Bardou P."/>
            <person name="Bechner M."/>
            <person name="Bellec A."/>
            <person name="Berger A."/>
            <person name="Berges H."/>
            <person name="Bidwell S."/>
            <person name="Bisseling T."/>
            <person name="Choisne N."/>
            <person name="Couloux A."/>
            <person name="Denny R."/>
            <person name="Deshpande S."/>
            <person name="Dai X."/>
            <person name="Doyle J.J."/>
            <person name="Dudez A.M."/>
            <person name="Farmer A.D."/>
            <person name="Fouteau S."/>
            <person name="Franken C."/>
            <person name="Gibelin C."/>
            <person name="Gish J."/>
            <person name="Goldstein S."/>
            <person name="Gonzalez A.J."/>
            <person name="Green P.J."/>
            <person name="Hallab A."/>
            <person name="Hartog M."/>
            <person name="Hua A."/>
            <person name="Humphray S.J."/>
            <person name="Jeong D.H."/>
            <person name="Jing Y."/>
            <person name="Jocker A."/>
            <person name="Kenton S.M."/>
            <person name="Kim D.J."/>
            <person name="Klee K."/>
            <person name="Lai H."/>
            <person name="Lang C."/>
            <person name="Lin S."/>
            <person name="Macmil S.L."/>
            <person name="Magdelenat G."/>
            <person name="Matthews L."/>
            <person name="McCorrison J."/>
            <person name="Monaghan E.L."/>
            <person name="Mun J.H."/>
            <person name="Najar F.Z."/>
            <person name="Nicholson C."/>
            <person name="Noirot C."/>
            <person name="O'Bleness M."/>
            <person name="Paule C.R."/>
            <person name="Poulain J."/>
            <person name="Prion F."/>
            <person name="Qin B."/>
            <person name="Qu C."/>
            <person name="Retzel E.F."/>
            <person name="Riddle C."/>
            <person name="Sallet E."/>
            <person name="Samain S."/>
            <person name="Samson N."/>
            <person name="Sanders I."/>
            <person name="Saurat O."/>
            <person name="Scarpelli C."/>
            <person name="Schiex T."/>
            <person name="Segurens B."/>
            <person name="Severin A.J."/>
            <person name="Sherrier D.J."/>
            <person name="Shi R."/>
            <person name="Sims S."/>
            <person name="Singer S.R."/>
            <person name="Sinharoy S."/>
            <person name="Sterck L."/>
            <person name="Viollet A."/>
            <person name="Wang B.B."/>
            <person name="Wang K."/>
            <person name="Wang M."/>
            <person name="Wang X."/>
            <person name="Warfsmann J."/>
            <person name="Weissenbach J."/>
            <person name="White D.D."/>
            <person name="White J.D."/>
            <person name="Wiley G.B."/>
            <person name="Wincker P."/>
            <person name="Xing Y."/>
            <person name="Yang L."/>
            <person name="Yao Z."/>
            <person name="Ying F."/>
            <person name="Zhai J."/>
            <person name="Zhou L."/>
            <person name="Zuber A."/>
            <person name="Denarie J."/>
            <person name="Dixon R.A."/>
            <person name="May G.D."/>
            <person name="Schwartz D.C."/>
            <person name="Rogers J."/>
            <person name="Quetier F."/>
            <person name="Town C.D."/>
            <person name="Roe B.A."/>
        </authorList>
    </citation>
    <scope>NUCLEOTIDE SEQUENCE [LARGE SCALE GENOMIC DNA]</scope>
    <source>
        <strain evidence="1">A17</strain>
        <strain evidence="2 3">cv. Jemalong A17</strain>
    </source>
</reference>